<evidence type="ECO:0000256" key="1">
    <source>
        <dbReference type="SAM" id="MobiDB-lite"/>
    </source>
</evidence>
<dbReference type="EMBL" id="JARBHB010000004">
    <property type="protein sequence ID" value="KAJ8886161.1"/>
    <property type="molecule type" value="Genomic_DNA"/>
</dbReference>
<dbReference type="Proteomes" id="UP001159363">
    <property type="component" value="Chromosome X"/>
</dbReference>
<sequence length="766" mass="84946">MYPELFCAFKTQKRGCETGDSGLRTQGPITPMRDSLTWRVVFFVVPQLLGSHLFEPGLIPGRALTDFRTWESSGQCRCQCVFSSISHFPCSFISLRCILISSQDLDFKSHPNLLTQINSTQHRIASALQDIIDLERVYTEVTFSIGSEIIGHALDDSAPIADLQGNKKRIPYCQMWGNTGATANEKTSECDVQPPGWLEQNRSDEFHPASTPLHKLLAWLPPRSTIGALCCIICIALVSRRAQSYTTPLAKSLQVNERTTEARQVISEKAAFTANSSRTRQQNEVAVQQHVGTTLVNQRLVTYSSAGSLVNKDPFAAHSSQSNTMPVSIASHRDAVAERLYCSPPTKGELGSIPDRFTARHTQVGIVPDEAAGRWVFSEFFRFLRPGIPTLLYSHHISPSLALKTSLLRAAQTSQFNSGNPARAEGREVSVKGLEFGELQVIHRPAPWDCFLHYPPRKQGELNGRTSRKLAVQQHDTPLAKIWKRPRRGSDPFRHGGGKRSNRSPTTTPGKKNNHAYLTQANKDSRHLNLETGGCIWLVRITTHDTPKAASSSLPDVPTWKLLPTSSAAVVENSPDPRFAPAYINPLCYISQLASFQLQWCRVDAIPGILDLFQTVGHGHAAVLGSVASSVSLRRQLRESPRTNVRRFHARFPKPLSRDHVQFRASTFPTWSGGGIFHRDTNTRTDLSRKRAPTTHINHVHVTSECCLVRGHPDEVDAGNKGRGKREILEKTRRPVASSGTIPTCENPGVSRPGMETCSPWREETG</sequence>
<organism evidence="2 3">
    <name type="scientific">Dryococelus australis</name>
    <dbReference type="NCBI Taxonomy" id="614101"/>
    <lineage>
        <taxon>Eukaryota</taxon>
        <taxon>Metazoa</taxon>
        <taxon>Ecdysozoa</taxon>
        <taxon>Arthropoda</taxon>
        <taxon>Hexapoda</taxon>
        <taxon>Insecta</taxon>
        <taxon>Pterygota</taxon>
        <taxon>Neoptera</taxon>
        <taxon>Polyneoptera</taxon>
        <taxon>Phasmatodea</taxon>
        <taxon>Verophasmatodea</taxon>
        <taxon>Anareolatae</taxon>
        <taxon>Phasmatidae</taxon>
        <taxon>Eurycanthinae</taxon>
        <taxon>Dryococelus</taxon>
    </lineage>
</organism>
<feature type="region of interest" description="Disordered" evidence="1">
    <location>
        <begin position="462"/>
        <end position="515"/>
    </location>
</feature>
<comment type="caution">
    <text evidence="2">The sequence shown here is derived from an EMBL/GenBank/DDBJ whole genome shotgun (WGS) entry which is preliminary data.</text>
</comment>
<evidence type="ECO:0000313" key="2">
    <source>
        <dbReference type="EMBL" id="KAJ8886161.1"/>
    </source>
</evidence>
<keyword evidence="3" id="KW-1185">Reference proteome</keyword>
<proteinExistence type="predicted"/>
<feature type="compositionally biased region" description="Polar residues" evidence="1">
    <location>
        <begin position="503"/>
        <end position="515"/>
    </location>
</feature>
<evidence type="ECO:0000313" key="3">
    <source>
        <dbReference type="Proteomes" id="UP001159363"/>
    </source>
</evidence>
<name>A0ABQ9HPX9_9NEOP</name>
<feature type="region of interest" description="Disordered" evidence="1">
    <location>
        <begin position="730"/>
        <end position="766"/>
    </location>
</feature>
<gene>
    <name evidence="2" type="ORF">PR048_012370</name>
</gene>
<accession>A0ABQ9HPX9</accession>
<reference evidence="2 3" key="1">
    <citation type="submission" date="2023-02" db="EMBL/GenBank/DDBJ databases">
        <title>LHISI_Scaffold_Assembly.</title>
        <authorList>
            <person name="Stuart O.P."/>
            <person name="Cleave R."/>
            <person name="Magrath M.J.L."/>
            <person name="Mikheyev A.S."/>
        </authorList>
    </citation>
    <scope>NUCLEOTIDE SEQUENCE [LARGE SCALE GENOMIC DNA]</scope>
    <source>
        <strain evidence="2">Daus_M_001</strain>
        <tissue evidence="2">Leg muscle</tissue>
    </source>
</reference>
<protein>
    <submittedName>
        <fullName evidence="2">Uncharacterized protein</fullName>
    </submittedName>
</protein>